<feature type="compositionally biased region" description="Acidic residues" evidence="2">
    <location>
        <begin position="128"/>
        <end position="163"/>
    </location>
</feature>
<organism evidence="5 6">
    <name type="scientific">Diploscapter pachys</name>
    <dbReference type="NCBI Taxonomy" id="2018661"/>
    <lineage>
        <taxon>Eukaryota</taxon>
        <taxon>Metazoa</taxon>
        <taxon>Ecdysozoa</taxon>
        <taxon>Nematoda</taxon>
        <taxon>Chromadorea</taxon>
        <taxon>Rhabditida</taxon>
        <taxon>Rhabditina</taxon>
        <taxon>Rhabditomorpha</taxon>
        <taxon>Rhabditoidea</taxon>
        <taxon>Rhabditidae</taxon>
        <taxon>Diploscapter</taxon>
    </lineage>
</organism>
<feature type="compositionally biased region" description="Low complexity" evidence="2">
    <location>
        <begin position="89"/>
        <end position="115"/>
    </location>
</feature>
<keyword evidence="1" id="KW-0479">Metal-binding</keyword>
<protein>
    <recommendedName>
        <fullName evidence="4">C2H2-type domain-containing protein</fullName>
    </recommendedName>
</protein>
<dbReference type="GO" id="GO:0008270">
    <property type="term" value="F:zinc ion binding"/>
    <property type="evidence" value="ECO:0007669"/>
    <property type="project" value="UniProtKB-KW"/>
</dbReference>
<feature type="transmembrane region" description="Helical" evidence="3">
    <location>
        <begin position="33"/>
        <end position="51"/>
    </location>
</feature>
<dbReference type="SMART" id="SM00355">
    <property type="entry name" value="ZnF_C2H2"/>
    <property type="match status" value="2"/>
</dbReference>
<proteinExistence type="predicted"/>
<sequence length="988" mass="113258">MTELTPMVIIDIPEGAENEQPRRNRRNGITTTALVKVGVVIGISLLLFGGWEAGNKFIQGKSRSIRALEDSTTSTSRYDMRSRKGGQVTATSPEPATTSTSPETTTTSTTSTTPSRIADTTTLRESETADDDGNCDNNSDEYDEEDEDEQEEEDGDDDLATIDSDADNFDEMKEKLKKTNAGAVIKFYDSEADFKNDNAARGLLNMPIPNFCSHRKDDTFKGTIERIDKERQDAQLANAFLNNQATAETVPYPMADGRIVKQLVLHPVYEKSNSKMMKYSYGTLTYKAVLDFYHSKSQGRPIDQKTKANFEKLMKKAGCPGCDDIGHVIGYLLGGAHDVKNLFLQNAAANFNMGGFEVRQLGFLIHNEGRSIDYIVEYINGDNVNGVVRYKEIVWHLRYHAENGFSGELHFTMPNPRGVKETYFKKKQAAIASGKYAEPNLEFETYYANLPSYIMKYNVDWYEMRLNVRGDCKKNDYDTPDFEKKINRNSDGQITLHPIFSNGGKRLEYLYGQFEVKKLFDRDQTIKWRSAHSWQIVAPMKLAEKNALPGDQYGHILSACLGGSYEDVNMYPQNEEVNMDMRNFELGICNKIGKDMKNDKVTVEAMFNFTYANSGVGNVKHPRPESTNVCLRIKNEKEGKWRAICFDLPNPESVLRPYYEEFARLDQDNFFVSTIPMTKGGQDKDETFAAKYGFTIPRKGASIVDNPTNNDMICPMCRRVTFRRYENLLQHLRKHNEYRLKGLECRIPECTYRTDRKYHLQSHMKYKHGGLKSLDEIEKRECDVTRKDGEKCTFYAYTEKEINKHKEYEFYSHIAQDKGDPSQAQPSLRGAQPDQEEVFKCPITNCDKTWTIEENMGFQSLLASINCHLEKKHRKDDPYRKFQESELKQLAKEKGIKDIKGKSVELKPCEKGCLKIFRGDKGRENHYGVKKGEYYETHRKGRGDPNNPEWTEEEKEILKKRDLKPFLDNDKKGFLQVDILKKKDRSDA</sequence>
<reference evidence="5 6" key="1">
    <citation type="journal article" date="2017" name="Curr. Biol.">
        <title>Genome architecture and evolution of a unichromosomal asexual nematode.</title>
        <authorList>
            <person name="Fradin H."/>
            <person name="Zegar C."/>
            <person name="Gutwein M."/>
            <person name="Lucas J."/>
            <person name="Kovtun M."/>
            <person name="Corcoran D."/>
            <person name="Baugh L.R."/>
            <person name="Kiontke K."/>
            <person name="Gunsalus K."/>
            <person name="Fitch D.H."/>
            <person name="Piano F."/>
        </authorList>
    </citation>
    <scope>NUCLEOTIDE SEQUENCE [LARGE SCALE GENOMIC DNA]</scope>
    <source>
        <strain evidence="5">PF1309</strain>
    </source>
</reference>
<keyword evidence="3" id="KW-0472">Membrane</keyword>
<evidence type="ECO:0000256" key="2">
    <source>
        <dbReference type="SAM" id="MobiDB-lite"/>
    </source>
</evidence>
<dbReference type="AlphaFoldDB" id="A0A2A2KNF0"/>
<feature type="region of interest" description="Disordered" evidence="2">
    <location>
        <begin position="68"/>
        <end position="163"/>
    </location>
</feature>
<evidence type="ECO:0000259" key="4">
    <source>
        <dbReference type="PROSITE" id="PS50157"/>
    </source>
</evidence>
<dbReference type="InterPro" id="IPR036236">
    <property type="entry name" value="Znf_C2H2_sf"/>
</dbReference>
<dbReference type="STRING" id="2018661.A0A2A2KNF0"/>
<evidence type="ECO:0000256" key="1">
    <source>
        <dbReference type="PROSITE-ProRule" id="PRU00042"/>
    </source>
</evidence>
<accession>A0A2A2KNF0</accession>
<evidence type="ECO:0000256" key="3">
    <source>
        <dbReference type="SAM" id="Phobius"/>
    </source>
</evidence>
<keyword evidence="6" id="KW-1185">Reference proteome</keyword>
<keyword evidence="3" id="KW-1133">Transmembrane helix</keyword>
<evidence type="ECO:0000313" key="6">
    <source>
        <dbReference type="Proteomes" id="UP000218231"/>
    </source>
</evidence>
<feature type="domain" description="C2H2-type" evidence="4">
    <location>
        <begin position="743"/>
        <end position="773"/>
    </location>
</feature>
<dbReference type="OrthoDB" id="7545735at2759"/>
<dbReference type="SUPFAM" id="SSF57667">
    <property type="entry name" value="beta-beta-alpha zinc fingers"/>
    <property type="match status" value="1"/>
</dbReference>
<name>A0A2A2KNF0_9BILA</name>
<dbReference type="PROSITE" id="PS50157">
    <property type="entry name" value="ZINC_FINGER_C2H2_2"/>
    <property type="match status" value="1"/>
</dbReference>
<evidence type="ECO:0000313" key="5">
    <source>
        <dbReference type="EMBL" id="PAV75521.1"/>
    </source>
</evidence>
<dbReference type="Gene3D" id="3.30.160.60">
    <property type="entry name" value="Classic Zinc Finger"/>
    <property type="match status" value="1"/>
</dbReference>
<gene>
    <name evidence="5" type="ORF">WR25_14691</name>
</gene>
<keyword evidence="1" id="KW-0862">Zinc</keyword>
<dbReference type="Proteomes" id="UP000218231">
    <property type="component" value="Unassembled WGS sequence"/>
</dbReference>
<dbReference type="InterPro" id="IPR013087">
    <property type="entry name" value="Znf_C2H2_type"/>
</dbReference>
<keyword evidence="1" id="KW-0863">Zinc-finger</keyword>
<keyword evidence="3" id="KW-0812">Transmembrane</keyword>
<dbReference type="EMBL" id="LIAE01008075">
    <property type="protein sequence ID" value="PAV75521.1"/>
    <property type="molecule type" value="Genomic_DNA"/>
</dbReference>
<comment type="caution">
    <text evidence="5">The sequence shown here is derived from an EMBL/GenBank/DDBJ whole genome shotgun (WGS) entry which is preliminary data.</text>
</comment>